<keyword evidence="3 9" id="KW-0479">Metal-binding</keyword>
<reference evidence="10" key="1">
    <citation type="journal article" date="2023" name="G3 (Bethesda)">
        <title>Whole genome assembly and annotation of the endangered Caribbean coral Acropora cervicornis.</title>
        <authorList>
            <person name="Selwyn J.D."/>
            <person name="Vollmer S.V."/>
        </authorList>
    </citation>
    <scope>NUCLEOTIDE SEQUENCE</scope>
    <source>
        <strain evidence="10">K2</strain>
    </source>
</reference>
<comment type="catalytic activity">
    <reaction evidence="7">
        <text>a 3'-end 3'-phospho-ribonucleotide-RNA + a 5'-end dephospho-ribonucleoside-RNA + GTP = a ribonucleotidyl-ribonucleotide-RNA + GMP + diphosphate</text>
        <dbReference type="Rhea" id="RHEA:68076"/>
        <dbReference type="Rhea" id="RHEA-COMP:10463"/>
        <dbReference type="Rhea" id="RHEA-COMP:13936"/>
        <dbReference type="Rhea" id="RHEA-COMP:17355"/>
        <dbReference type="ChEBI" id="CHEBI:33019"/>
        <dbReference type="ChEBI" id="CHEBI:37565"/>
        <dbReference type="ChEBI" id="CHEBI:58115"/>
        <dbReference type="ChEBI" id="CHEBI:83062"/>
        <dbReference type="ChEBI" id="CHEBI:138284"/>
        <dbReference type="ChEBI" id="CHEBI:173118"/>
        <dbReference type="EC" id="6.5.1.8"/>
    </reaction>
</comment>
<dbReference type="GO" id="GO:0170057">
    <property type="term" value="F:RNA ligase (GTP) activity"/>
    <property type="evidence" value="ECO:0007669"/>
    <property type="project" value="UniProtKB-EC"/>
</dbReference>
<keyword evidence="2 10" id="KW-0436">Ligase</keyword>
<evidence type="ECO:0000256" key="8">
    <source>
        <dbReference type="PIRSR" id="PIRSR601233-2"/>
    </source>
</evidence>
<keyword evidence="4 8" id="KW-0547">Nucleotide-binding</keyword>
<feature type="binding site" evidence="9">
    <location>
        <position position="153"/>
    </location>
    <ligand>
        <name>Mn(2+)</name>
        <dbReference type="ChEBI" id="CHEBI:29035"/>
        <label>1</label>
    </ligand>
</feature>
<evidence type="ECO:0000256" key="7">
    <source>
        <dbReference type="ARBA" id="ARBA00047746"/>
    </source>
</evidence>
<sequence>MASAHRSYKEECSFIERLDQSSFRIKKGFVPNMKVEGIFYINDHLEKLMFDELKHWAGTQGVGGFLPGVKQIANVAALPGIVGSLFDHIPVGVGSKGVIPMGAKLSVEGYAWAEDKEHCEEYGRMLQADPSKVSPRAKKRGLPQLGTLGAGNHYAEIQVVDEIFNTHAAKKMGVDHEGQVCVMIHSGSRGLGHQVATDALVAMEKAMKRDKIEVNDRQLACARISSQEGQDYLKGMAGAANYAWVNRSTMTFLTRQAFAKIFKSTPDDLDMHVIYDVSHNIAKIEEHILDGVQKSLLVHRKGSTRAFPPHHPLIPVDYQVSVFRFQFDRMQDLA</sequence>
<dbReference type="SUPFAM" id="SSF103365">
    <property type="entry name" value="Hypothetical protein PH1602"/>
    <property type="match status" value="1"/>
</dbReference>
<organism evidence="10 11">
    <name type="scientific">Acropora cervicornis</name>
    <name type="common">Staghorn coral</name>
    <dbReference type="NCBI Taxonomy" id="6130"/>
    <lineage>
        <taxon>Eukaryota</taxon>
        <taxon>Metazoa</taxon>
        <taxon>Cnidaria</taxon>
        <taxon>Anthozoa</taxon>
        <taxon>Hexacorallia</taxon>
        <taxon>Scleractinia</taxon>
        <taxon>Astrocoeniina</taxon>
        <taxon>Acroporidae</taxon>
        <taxon>Acropora</taxon>
    </lineage>
</organism>
<keyword evidence="5 8" id="KW-0342">GTP-binding</keyword>
<dbReference type="Gene3D" id="3.90.1860.10">
    <property type="entry name" value="tRNA-splicing ligase RtcB"/>
    <property type="match status" value="2"/>
</dbReference>
<protein>
    <recommendedName>
        <fullName evidence="1">3'-phosphate/5'-hydroxy nucleic acid ligase</fullName>
        <ecNumber evidence="1">6.5.1.8</ecNumber>
    </recommendedName>
</protein>
<dbReference type="EC" id="6.5.1.8" evidence="1"/>
<feature type="binding site" evidence="8">
    <location>
        <begin position="152"/>
        <end position="156"/>
    </location>
    <ligand>
        <name>GMP</name>
        <dbReference type="ChEBI" id="CHEBI:58115"/>
    </ligand>
</feature>
<feature type="binding site" evidence="8">
    <location>
        <begin position="279"/>
        <end position="280"/>
    </location>
    <ligand>
        <name>GMP</name>
        <dbReference type="ChEBI" id="CHEBI:58115"/>
    </ligand>
</feature>
<name>A0AAD9Q388_ACRCE</name>
<accession>A0AAD9Q388</accession>
<dbReference type="Proteomes" id="UP001249851">
    <property type="component" value="Unassembled WGS sequence"/>
</dbReference>
<dbReference type="EMBL" id="JARQWQ010000073">
    <property type="protein sequence ID" value="KAK2553965.1"/>
    <property type="molecule type" value="Genomic_DNA"/>
</dbReference>
<dbReference type="GO" id="GO:0003972">
    <property type="term" value="F:RNA ligase (ATP) activity"/>
    <property type="evidence" value="ECO:0007669"/>
    <property type="project" value="TreeGrafter"/>
</dbReference>
<dbReference type="GO" id="GO:0006396">
    <property type="term" value="P:RNA processing"/>
    <property type="evidence" value="ECO:0007669"/>
    <property type="project" value="InterPro"/>
</dbReference>
<feature type="binding site" evidence="9">
    <location>
        <position position="279"/>
    </location>
    <ligand>
        <name>Mn(2+)</name>
        <dbReference type="ChEBI" id="CHEBI:29035"/>
        <label>2</label>
    </ligand>
</feature>
<evidence type="ECO:0000256" key="4">
    <source>
        <dbReference type="ARBA" id="ARBA00022741"/>
    </source>
</evidence>
<dbReference type="InterPro" id="IPR001233">
    <property type="entry name" value="RtcB"/>
</dbReference>
<evidence type="ECO:0000256" key="6">
    <source>
        <dbReference type="ARBA" id="ARBA00023211"/>
    </source>
</evidence>
<comment type="cofactor">
    <cofactor evidence="9">
        <name>Mn(2+)</name>
        <dbReference type="ChEBI" id="CHEBI:29035"/>
    </cofactor>
    <text evidence="9">Binds 2 manganese ions per subunit.</text>
</comment>
<dbReference type="PANTHER" id="PTHR11118">
    <property type="entry name" value="RNA-SPLICING LIGASE RTCB HOMOLOG"/>
    <property type="match status" value="1"/>
</dbReference>
<dbReference type="Pfam" id="PF01139">
    <property type="entry name" value="RtcB"/>
    <property type="match status" value="1"/>
</dbReference>
<dbReference type="AlphaFoldDB" id="A0AAD9Q388"/>
<comment type="caution">
    <text evidence="10">The sequence shown here is derived from an EMBL/GenBank/DDBJ whole genome shotgun (WGS) entry which is preliminary data.</text>
</comment>
<evidence type="ECO:0000256" key="3">
    <source>
        <dbReference type="ARBA" id="ARBA00022723"/>
    </source>
</evidence>
<reference evidence="10" key="2">
    <citation type="journal article" date="2023" name="Science">
        <title>Genomic signatures of disease resistance in endangered staghorn corals.</title>
        <authorList>
            <person name="Vollmer S.V."/>
            <person name="Selwyn J.D."/>
            <person name="Despard B.A."/>
            <person name="Roesel C.L."/>
        </authorList>
    </citation>
    <scope>NUCLEOTIDE SEQUENCE</scope>
    <source>
        <strain evidence="10">K2</strain>
    </source>
</reference>
<evidence type="ECO:0000256" key="5">
    <source>
        <dbReference type="ARBA" id="ARBA00023134"/>
    </source>
</evidence>
<dbReference type="InterPro" id="IPR036025">
    <property type="entry name" value="RtcB-like_sf"/>
</dbReference>
<dbReference type="GO" id="GO:0005525">
    <property type="term" value="F:GTP binding"/>
    <property type="evidence" value="ECO:0007669"/>
    <property type="project" value="UniProtKB-KW"/>
</dbReference>
<gene>
    <name evidence="10" type="ORF">P5673_024670</name>
</gene>
<evidence type="ECO:0000313" key="11">
    <source>
        <dbReference type="Proteomes" id="UP001249851"/>
    </source>
</evidence>
<evidence type="ECO:0000256" key="9">
    <source>
        <dbReference type="PIRSR" id="PIRSR601233-3"/>
    </source>
</evidence>
<feature type="binding site" evidence="9">
    <location>
        <position position="185"/>
    </location>
    <ligand>
        <name>Mn(2+)</name>
        <dbReference type="ChEBI" id="CHEBI:29035"/>
        <label>2</label>
    </ligand>
</feature>
<evidence type="ECO:0000313" key="10">
    <source>
        <dbReference type="EMBL" id="KAK2553965.1"/>
    </source>
</evidence>
<evidence type="ECO:0000256" key="2">
    <source>
        <dbReference type="ARBA" id="ARBA00022598"/>
    </source>
</evidence>
<keyword evidence="11" id="KW-1185">Reference proteome</keyword>
<dbReference type="PANTHER" id="PTHR11118:SF1">
    <property type="entry name" value="RNA-SPLICING LIGASE RTCB HOMOLOG"/>
    <property type="match status" value="1"/>
</dbReference>
<dbReference type="GO" id="GO:0046872">
    <property type="term" value="F:metal ion binding"/>
    <property type="evidence" value="ECO:0007669"/>
    <property type="project" value="UniProtKB-KW"/>
</dbReference>
<dbReference type="GO" id="GO:0072669">
    <property type="term" value="C:tRNA-splicing ligase complex"/>
    <property type="evidence" value="ECO:0007669"/>
    <property type="project" value="TreeGrafter"/>
</dbReference>
<dbReference type="GO" id="GO:0005634">
    <property type="term" value="C:nucleus"/>
    <property type="evidence" value="ECO:0007669"/>
    <property type="project" value="TreeGrafter"/>
</dbReference>
<keyword evidence="6 9" id="KW-0464">Manganese</keyword>
<proteinExistence type="predicted"/>
<evidence type="ECO:0000256" key="1">
    <source>
        <dbReference type="ARBA" id="ARBA00012726"/>
    </source>
</evidence>